<dbReference type="InterPro" id="IPR015797">
    <property type="entry name" value="NUDIX_hydrolase-like_dom_sf"/>
</dbReference>
<evidence type="ECO:0000256" key="4">
    <source>
        <dbReference type="ARBA" id="ARBA00022801"/>
    </source>
</evidence>
<dbReference type="InterPro" id="IPR051325">
    <property type="entry name" value="Nudix_hydrolase_domain"/>
</dbReference>
<gene>
    <name evidence="7" type="ordered locus">PSMK_14310</name>
</gene>
<dbReference type="Pfam" id="PF00293">
    <property type="entry name" value="NUDIX"/>
    <property type="match status" value="1"/>
</dbReference>
<dbReference type="Proteomes" id="UP000007881">
    <property type="component" value="Chromosome"/>
</dbReference>
<dbReference type="eggNOG" id="COG1051">
    <property type="taxonomic scope" value="Bacteria"/>
</dbReference>
<dbReference type="PANTHER" id="PTHR21340:SF0">
    <property type="entry name" value="BIS(5'-NUCLEOSYL)-TETRAPHOSPHATASE [ASYMMETRICAL]"/>
    <property type="match status" value="1"/>
</dbReference>
<feature type="domain" description="Nudix hydrolase" evidence="6">
    <location>
        <begin position="2"/>
        <end position="135"/>
    </location>
</feature>
<protein>
    <recommendedName>
        <fullName evidence="2">Bis(5'-nucleosyl)-tetraphosphatase [asymmetrical]</fullName>
    </recommendedName>
    <alternativeName>
        <fullName evidence="5">Diadenosine 5',5'''-P1,P4-tetraphosphate asymmetrical hydrolase</fullName>
    </alternativeName>
</protein>
<keyword evidence="4 7" id="KW-0378">Hydrolase</keyword>
<reference evidence="7 8" key="1">
    <citation type="submission" date="2012-02" db="EMBL/GenBank/DDBJ databases">
        <title>Complete genome sequence of Phycisphaera mikurensis NBRC 102666.</title>
        <authorList>
            <person name="Ankai A."/>
            <person name="Hosoyama A."/>
            <person name="Terui Y."/>
            <person name="Sekine M."/>
            <person name="Fukai R."/>
            <person name="Kato Y."/>
            <person name="Nakamura S."/>
            <person name="Yamada-Narita S."/>
            <person name="Kawakoshi A."/>
            <person name="Fukunaga Y."/>
            <person name="Yamazaki S."/>
            <person name="Fujita N."/>
        </authorList>
    </citation>
    <scope>NUCLEOTIDE SEQUENCE [LARGE SCALE GENOMIC DNA]</scope>
    <source>
        <strain evidence="8">NBRC 102666 / KCTC 22515 / FYK2301M01</strain>
    </source>
</reference>
<dbReference type="EMBL" id="AP012338">
    <property type="protein sequence ID" value="BAM03590.1"/>
    <property type="molecule type" value="Genomic_DNA"/>
</dbReference>
<proteinExistence type="inferred from homology"/>
<dbReference type="OrthoDB" id="9816289at2"/>
<keyword evidence="3" id="KW-0547">Nucleotide-binding</keyword>
<organism evidence="7 8">
    <name type="scientific">Phycisphaera mikurensis (strain NBRC 102666 / KCTC 22515 / FYK2301M01)</name>
    <dbReference type="NCBI Taxonomy" id="1142394"/>
    <lineage>
        <taxon>Bacteria</taxon>
        <taxon>Pseudomonadati</taxon>
        <taxon>Planctomycetota</taxon>
        <taxon>Phycisphaerae</taxon>
        <taxon>Phycisphaerales</taxon>
        <taxon>Phycisphaeraceae</taxon>
        <taxon>Phycisphaera</taxon>
    </lineage>
</organism>
<dbReference type="AlphaFoldDB" id="I0IEA2"/>
<name>I0IEA2_PHYMF</name>
<dbReference type="PROSITE" id="PS00893">
    <property type="entry name" value="NUDIX_BOX"/>
    <property type="match status" value="1"/>
</dbReference>
<comment type="similarity">
    <text evidence="1">Belongs to the Nudix hydrolase family.</text>
</comment>
<dbReference type="InterPro" id="IPR003565">
    <property type="entry name" value="Tetra_PHTase"/>
</dbReference>
<dbReference type="STRING" id="1142394.PSMK_14310"/>
<dbReference type="PANTHER" id="PTHR21340">
    <property type="entry name" value="DIADENOSINE 5,5-P1,P4-TETRAPHOSPHATE PYROPHOSPHOHYDROLASE MUTT"/>
    <property type="match status" value="1"/>
</dbReference>
<dbReference type="CDD" id="cd03428">
    <property type="entry name" value="NUDIX_Ap4A_Nudt2"/>
    <property type="match status" value="1"/>
</dbReference>
<dbReference type="GO" id="GO:0004081">
    <property type="term" value="F:bis(5'-nucleosyl)-tetraphosphatase (asymmetrical) activity"/>
    <property type="evidence" value="ECO:0007669"/>
    <property type="project" value="TreeGrafter"/>
</dbReference>
<dbReference type="HOGENOM" id="CLU_037162_14_4_0"/>
<dbReference type="SUPFAM" id="SSF55811">
    <property type="entry name" value="Nudix"/>
    <property type="match status" value="1"/>
</dbReference>
<keyword evidence="8" id="KW-1185">Reference proteome</keyword>
<sequence length="148" mass="16206">MRTDFSCGIIPVIHDGTFRRYLLVRHAAGHWSFPKGHPEVGESDLAAALRELAEETGVAGVDVLPEPVFPETYAFTKRSGRTVHKRVNYFLARVEPGATVRLQAEEVSDHAWGRCGDTSRRMTFGEGRKLLRAADAFIGRGGAASIGL</sequence>
<dbReference type="GO" id="GO:0006167">
    <property type="term" value="P:AMP biosynthetic process"/>
    <property type="evidence" value="ECO:0007669"/>
    <property type="project" value="TreeGrafter"/>
</dbReference>
<accession>I0IEA2</accession>
<evidence type="ECO:0000313" key="8">
    <source>
        <dbReference type="Proteomes" id="UP000007881"/>
    </source>
</evidence>
<evidence type="ECO:0000259" key="6">
    <source>
        <dbReference type="PROSITE" id="PS51462"/>
    </source>
</evidence>
<evidence type="ECO:0000256" key="1">
    <source>
        <dbReference type="ARBA" id="ARBA00005582"/>
    </source>
</evidence>
<dbReference type="KEGG" id="phm:PSMK_14310"/>
<dbReference type="GO" id="GO:0006754">
    <property type="term" value="P:ATP biosynthetic process"/>
    <property type="evidence" value="ECO:0007669"/>
    <property type="project" value="TreeGrafter"/>
</dbReference>
<dbReference type="GO" id="GO:0000166">
    <property type="term" value="F:nucleotide binding"/>
    <property type="evidence" value="ECO:0007669"/>
    <property type="project" value="UniProtKB-KW"/>
</dbReference>
<dbReference type="InterPro" id="IPR020084">
    <property type="entry name" value="NUDIX_hydrolase_CS"/>
</dbReference>
<evidence type="ECO:0000256" key="2">
    <source>
        <dbReference type="ARBA" id="ARBA00018911"/>
    </source>
</evidence>
<dbReference type="Gene3D" id="3.90.79.10">
    <property type="entry name" value="Nucleoside Triphosphate Pyrophosphohydrolase"/>
    <property type="match status" value="1"/>
</dbReference>
<dbReference type="PROSITE" id="PS51462">
    <property type="entry name" value="NUDIX"/>
    <property type="match status" value="1"/>
</dbReference>
<dbReference type="InterPro" id="IPR000086">
    <property type="entry name" value="NUDIX_hydrolase_dom"/>
</dbReference>
<evidence type="ECO:0000256" key="5">
    <source>
        <dbReference type="ARBA" id="ARBA00032644"/>
    </source>
</evidence>
<dbReference type="RefSeq" id="WP_014436809.1">
    <property type="nucleotide sequence ID" value="NC_017080.1"/>
</dbReference>
<evidence type="ECO:0000313" key="7">
    <source>
        <dbReference type="EMBL" id="BAM03590.1"/>
    </source>
</evidence>
<evidence type="ECO:0000256" key="3">
    <source>
        <dbReference type="ARBA" id="ARBA00022741"/>
    </source>
</evidence>